<comment type="similarity">
    <text evidence="2">Belongs to the EamA transporter family.</text>
</comment>
<feature type="transmembrane region" description="Helical" evidence="6">
    <location>
        <begin position="179"/>
        <end position="198"/>
    </location>
</feature>
<keyword evidence="4 6" id="KW-1133">Transmembrane helix</keyword>
<keyword evidence="3 6" id="KW-0812">Transmembrane</keyword>
<evidence type="ECO:0000259" key="7">
    <source>
        <dbReference type="Pfam" id="PF00892"/>
    </source>
</evidence>
<dbReference type="EMBL" id="JAOQJV010000016">
    <property type="protein sequence ID" value="MCU6700715.1"/>
    <property type="molecule type" value="Genomic_DNA"/>
</dbReference>
<protein>
    <submittedName>
        <fullName evidence="8">DMT family transporter</fullName>
    </submittedName>
</protein>
<keyword evidence="5 6" id="KW-0472">Membrane</keyword>
<keyword evidence="9" id="KW-1185">Reference proteome</keyword>
<feature type="domain" description="EamA" evidence="7">
    <location>
        <begin position="7"/>
        <end position="138"/>
    </location>
</feature>
<feature type="transmembrane region" description="Helical" evidence="6">
    <location>
        <begin position="124"/>
        <end position="142"/>
    </location>
</feature>
<dbReference type="Proteomes" id="UP001207605">
    <property type="component" value="Unassembled WGS sequence"/>
</dbReference>
<dbReference type="RefSeq" id="WP_262582061.1">
    <property type="nucleotide sequence ID" value="NZ_JAOQJV010000016.1"/>
</dbReference>
<dbReference type="PANTHER" id="PTHR22911">
    <property type="entry name" value="ACYL-MALONYL CONDENSING ENZYME-RELATED"/>
    <property type="match status" value="1"/>
</dbReference>
<comment type="caution">
    <text evidence="8">The sequence shown here is derived from an EMBL/GenBank/DDBJ whole genome shotgun (WGS) entry which is preliminary data.</text>
</comment>
<reference evidence="8 9" key="1">
    <citation type="journal article" date="2021" name="ISME Commun">
        <title>Automated analysis of genomic sequences facilitates high-throughput and comprehensive description of bacteria.</title>
        <authorList>
            <person name="Hitch T.C.A."/>
        </authorList>
    </citation>
    <scope>NUCLEOTIDE SEQUENCE [LARGE SCALE GENOMIC DNA]</scope>
    <source>
        <strain evidence="8 9">Sanger_02</strain>
    </source>
</reference>
<feature type="transmembrane region" description="Helical" evidence="6">
    <location>
        <begin position="38"/>
        <end position="55"/>
    </location>
</feature>
<evidence type="ECO:0000256" key="5">
    <source>
        <dbReference type="ARBA" id="ARBA00023136"/>
    </source>
</evidence>
<feature type="transmembrane region" description="Helical" evidence="6">
    <location>
        <begin position="9"/>
        <end position="26"/>
    </location>
</feature>
<dbReference type="SUPFAM" id="SSF103481">
    <property type="entry name" value="Multidrug resistance efflux transporter EmrE"/>
    <property type="match status" value="2"/>
</dbReference>
<evidence type="ECO:0000256" key="4">
    <source>
        <dbReference type="ARBA" id="ARBA00022989"/>
    </source>
</evidence>
<organism evidence="8 9">
    <name type="scientific">Dorea ammoniilytica</name>
    <dbReference type="NCBI Taxonomy" id="2981788"/>
    <lineage>
        <taxon>Bacteria</taxon>
        <taxon>Bacillati</taxon>
        <taxon>Bacillota</taxon>
        <taxon>Clostridia</taxon>
        <taxon>Lachnospirales</taxon>
        <taxon>Lachnospiraceae</taxon>
        <taxon>Dorea</taxon>
    </lineage>
</organism>
<name>A0ABT2S7Z3_9FIRM</name>
<feature type="transmembrane region" description="Helical" evidence="6">
    <location>
        <begin position="262"/>
        <end position="281"/>
    </location>
</feature>
<dbReference type="Pfam" id="PF00892">
    <property type="entry name" value="EamA"/>
    <property type="match status" value="1"/>
</dbReference>
<evidence type="ECO:0000313" key="8">
    <source>
        <dbReference type="EMBL" id="MCU6700715.1"/>
    </source>
</evidence>
<gene>
    <name evidence="8" type="ORF">OCV65_10790</name>
</gene>
<feature type="transmembrane region" description="Helical" evidence="6">
    <location>
        <begin position="67"/>
        <end position="87"/>
    </location>
</feature>
<dbReference type="InterPro" id="IPR000620">
    <property type="entry name" value="EamA_dom"/>
</dbReference>
<feature type="transmembrane region" description="Helical" evidence="6">
    <location>
        <begin position="210"/>
        <end position="232"/>
    </location>
</feature>
<proteinExistence type="inferred from homology"/>
<comment type="subcellular location">
    <subcellularLocation>
        <location evidence="1">Membrane</location>
        <topology evidence="1">Multi-pass membrane protein</topology>
    </subcellularLocation>
</comment>
<evidence type="ECO:0000313" key="9">
    <source>
        <dbReference type="Proteomes" id="UP001207605"/>
    </source>
</evidence>
<dbReference type="InterPro" id="IPR037185">
    <property type="entry name" value="EmrE-like"/>
</dbReference>
<sequence>MEKQRYKGILYIICSAFCFALMNMFVRAAGDLPSIQKSFFRNLVAFVFAMIILKKNDIPFRCKRENLKYLLIRSICGTLGILCNYYAVDHLVLSDASMLNKMSPFFAVIFSCLVLKEKVNVPQALFVIGAFLGSLLVIKPTFSNMDLFPSVIGLLGGLGAGIAYTYVRKATLHGEKGPFIVCFFSAFSCLVTLPFLIFDYHYMSLTQIGTLLAAGLAAAGGQFTITAAYSCAPAKEISVYDYSQIIFAAGLGFFVFGQIPDLLSWIGYAVICAMAVGMFFYNNRRIAA</sequence>
<evidence type="ECO:0000256" key="2">
    <source>
        <dbReference type="ARBA" id="ARBA00007362"/>
    </source>
</evidence>
<dbReference type="PANTHER" id="PTHR22911:SF6">
    <property type="entry name" value="SOLUTE CARRIER FAMILY 35 MEMBER G1"/>
    <property type="match status" value="1"/>
</dbReference>
<evidence type="ECO:0000256" key="3">
    <source>
        <dbReference type="ARBA" id="ARBA00022692"/>
    </source>
</evidence>
<feature type="transmembrane region" description="Helical" evidence="6">
    <location>
        <begin position="239"/>
        <end position="256"/>
    </location>
</feature>
<feature type="transmembrane region" description="Helical" evidence="6">
    <location>
        <begin position="99"/>
        <end position="115"/>
    </location>
</feature>
<evidence type="ECO:0000256" key="6">
    <source>
        <dbReference type="SAM" id="Phobius"/>
    </source>
</evidence>
<accession>A0ABT2S7Z3</accession>
<evidence type="ECO:0000256" key="1">
    <source>
        <dbReference type="ARBA" id="ARBA00004141"/>
    </source>
</evidence>
<feature type="transmembrane region" description="Helical" evidence="6">
    <location>
        <begin position="148"/>
        <end position="167"/>
    </location>
</feature>